<evidence type="ECO:0000256" key="3">
    <source>
        <dbReference type="ARBA" id="ARBA00005012"/>
    </source>
</evidence>
<dbReference type="InterPro" id="IPR036188">
    <property type="entry name" value="FAD/NAD-bd_sf"/>
</dbReference>
<evidence type="ECO:0000256" key="2">
    <source>
        <dbReference type="ARBA" id="ARBA00001974"/>
    </source>
</evidence>
<keyword evidence="7 8" id="KW-0560">Oxidoreductase</keyword>
<evidence type="ECO:0000256" key="7">
    <source>
        <dbReference type="ARBA" id="ARBA00023002"/>
    </source>
</evidence>
<comment type="cofactor">
    <cofactor evidence="2 8">
        <name>FAD</name>
        <dbReference type="ChEBI" id="CHEBI:57692"/>
    </cofactor>
</comment>
<evidence type="ECO:0000256" key="6">
    <source>
        <dbReference type="ARBA" id="ARBA00022827"/>
    </source>
</evidence>
<evidence type="ECO:0000256" key="1">
    <source>
        <dbReference type="ARBA" id="ARBA00001139"/>
    </source>
</evidence>
<dbReference type="Pfam" id="PF06039">
    <property type="entry name" value="Mqo"/>
    <property type="match status" value="1"/>
</dbReference>
<dbReference type="NCBIfam" id="NF003611">
    <property type="entry name" value="PRK05257.3-2"/>
    <property type="match status" value="1"/>
</dbReference>
<dbReference type="RefSeq" id="WP_201947794.1">
    <property type="nucleotide sequence ID" value="NZ_JAERRJ010000005.1"/>
</dbReference>
<evidence type="ECO:0000256" key="8">
    <source>
        <dbReference type="HAMAP-Rule" id="MF_00212"/>
    </source>
</evidence>
<keyword evidence="4 8" id="KW-0816">Tricarboxylic acid cycle</keyword>
<dbReference type="PANTHER" id="PTHR43104:SF2">
    <property type="entry name" value="L-2-HYDROXYGLUTARATE DEHYDROGENASE, MITOCHONDRIAL"/>
    <property type="match status" value="1"/>
</dbReference>
<evidence type="ECO:0000313" key="9">
    <source>
        <dbReference type="EMBL" id="MBL1075595.1"/>
    </source>
</evidence>
<evidence type="ECO:0000313" key="10">
    <source>
        <dbReference type="Proteomes" id="UP000602198"/>
    </source>
</evidence>
<dbReference type="EC" id="1.1.5.4" evidence="8"/>
<dbReference type="HAMAP" id="MF_00212">
    <property type="entry name" value="MQO"/>
    <property type="match status" value="1"/>
</dbReference>
<comment type="similarity">
    <text evidence="8">Belongs to the MQO family.</text>
</comment>
<dbReference type="Gene3D" id="3.50.50.60">
    <property type="entry name" value="FAD/NAD(P)-binding domain"/>
    <property type="match status" value="1"/>
</dbReference>
<organism evidence="9 10">
    <name type="scientific">Nocardia acididurans</name>
    <dbReference type="NCBI Taxonomy" id="2802282"/>
    <lineage>
        <taxon>Bacteria</taxon>
        <taxon>Bacillati</taxon>
        <taxon>Actinomycetota</taxon>
        <taxon>Actinomycetes</taxon>
        <taxon>Mycobacteriales</taxon>
        <taxon>Nocardiaceae</taxon>
        <taxon>Nocardia</taxon>
    </lineage>
</organism>
<dbReference type="NCBIfam" id="TIGR01320">
    <property type="entry name" value="mal_quin_oxido"/>
    <property type="match status" value="1"/>
</dbReference>
<comment type="pathway">
    <text evidence="3 8">Carbohydrate metabolism; tricarboxylic acid cycle; oxaloacetate from (S)-malate (quinone route): step 1/1.</text>
</comment>
<comment type="catalytic activity">
    <reaction evidence="1 8">
        <text>(S)-malate + a quinone = a quinol + oxaloacetate</text>
        <dbReference type="Rhea" id="RHEA:46012"/>
        <dbReference type="ChEBI" id="CHEBI:15589"/>
        <dbReference type="ChEBI" id="CHEBI:16452"/>
        <dbReference type="ChEBI" id="CHEBI:24646"/>
        <dbReference type="ChEBI" id="CHEBI:132124"/>
        <dbReference type="EC" id="1.1.5.4"/>
    </reaction>
</comment>
<reference evidence="9 10" key="1">
    <citation type="submission" date="2021-01" db="EMBL/GenBank/DDBJ databases">
        <title>WGS of actinomycetes isolated from Thailand.</title>
        <authorList>
            <person name="Thawai C."/>
        </authorList>
    </citation>
    <scope>NUCLEOTIDE SEQUENCE [LARGE SCALE GENOMIC DNA]</scope>
    <source>
        <strain evidence="9 10">LPG 2</strain>
    </source>
</reference>
<dbReference type="Proteomes" id="UP000602198">
    <property type="component" value="Unassembled WGS sequence"/>
</dbReference>
<gene>
    <name evidence="8 9" type="primary">mqo</name>
    <name evidence="9" type="ORF">JK358_14440</name>
</gene>
<proteinExistence type="inferred from homology"/>
<dbReference type="Gene3D" id="3.30.9.10">
    <property type="entry name" value="D-Amino Acid Oxidase, subunit A, domain 2"/>
    <property type="match status" value="1"/>
</dbReference>
<protein>
    <recommendedName>
        <fullName evidence="8">Probable malate:quinone oxidoreductase</fullName>
        <ecNumber evidence="8">1.1.5.4</ecNumber>
    </recommendedName>
    <alternativeName>
        <fullName evidence="8">MQO</fullName>
    </alternativeName>
    <alternativeName>
        <fullName evidence="8">Malate dehydrogenase [quinone]</fullName>
    </alternativeName>
</protein>
<name>A0ABS1M5Z9_9NOCA</name>
<accession>A0ABS1M5Z9</accession>
<keyword evidence="10" id="KW-1185">Reference proteome</keyword>
<dbReference type="EMBL" id="JAERRJ010000005">
    <property type="protein sequence ID" value="MBL1075595.1"/>
    <property type="molecule type" value="Genomic_DNA"/>
</dbReference>
<comment type="caution">
    <text evidence="9">The sequence shown here is derived from an EMBL/GenBank/DDBJ whole genome shotgun (WGS) entry which is preliminary data.</text>
</comment>
<dbReference type="InterPro" id="IPR006231">
    <property type="entry name" value="MQO"/>
</dbReference>
<sequence>MRMPAVLRPYDVVLIGGGIMSATLGILLKHLEPSWSIAVYERLPELGAEASAAWNNAGTGHSGLCEPNYTTEKPDGTLDITKAVTVNEQFQQTRQLWASLVEAGILGKPASFINPVPHMTLVQGIEDAQFLRRRHEKLSGHPLFASTRFSSAVKTIEQWAPLLAQGRLPSEWLAATHDATGSDVDFGALTRQMFTHLETAGVTVHLRNEVRGLRQNNDGSWQLRIHHHTDRDRITHRVDARFVFAGAGGWALKILQKAGLPEVQGYGLLPISGRFLRCDNPELVDLHEAKVYGKAPAGAPPMSMPHLDTRIVDGRRTILFGPYAGTNPRFLKHGSVLDAPSSLRPQNVGPMASMLKDNTSLAWLLVSQLAATRRRKFAALREFAPSAQSGDWTMITAGQRAQIVKPDPVRGGVLQFGTEVVASQDGSIAAVLGASPGASTAPAILLEVLDRCFPRYRQHWAPRLRELIPTYGVTLGSDARLARYTLARTAEILGLNPAEPG</sequence>
<dbReference type="SUPFAM" id="SSF51905">
    <property type="entry name" value="FAD/NAD(P)-binding domain"/>
    <property type="match status" value="1"/>
</dbReference>
<evidence type="ECO:0000256" key="5">
    <source>
        <dbReference type="ARBA" id="ARBA00022630"/>
    </source>
</evidence>
<evidence type="ECO:0000256" key="4">
    <source>
        <dbReference type="ARBA" id="ARBA00022532"/>
    </source>
</evidence>
<dbReference type="NCBIfam" id="NF003606">
    <property type="entry name" value="PRK05257.2-1"/>
    <property type="match status" value="1"/>
</dbReference>
<dbReference type="PANTHER" id="PTHR43104">
    <property type="entry name" value="L-2-HYDROXYGLUTARATE DEHYDROGENASE, MITOCHONDRIAL"/>
    <property type="match status" value="1"/>
</dbReference>
<keyword evidence="5 8" id="KW-0285">Flavoprotein</keyword>
<dbReference type="GO" id="GO:0008924">
    <property type="term" value="F:L-malate dehydrogenase (quinone) activity"/>
    <property type="evidence" value="ECO:0007669"/>
    <property type="project" value="UniProtKB-EC"/>
</dbReference>
<keyword evidence="6 8" id="KW-0274">FAD</keyword>